<reference evidence="1" key="1">
    <citation type="journal article" date="2012" name="J. Bacteriol.">
        <title>Genome Sequence of Streptomyces auratus Strain AGR0001, a Phoslactomycin-Producing Actinomycete.</title>
        <authorList>
            <person name="Han X."/>
            <person name="Li M."/>
            <person name="Ding Z."/>
            <person name="Zhao J."/>
            <person name="Ji K."/>
            <person name="Wen M."/>
            <person name="Lu T."/>
        </authorList>
    </citation>
    <scope>NUCLEOTIDE SEQUENCE [LARGE SCALE GENOMIC DNA]</scope>
    <source>
        <strain evidence="1">AGR0001</strain>
    </source>
</reference>
<dbReference type="Proteomes" id="UP000009036">
    <property type="component" value="Chromosome"/>
</dbReference>
<dbReference type="AlphaFoldDB" id="J1RVV0"/>
<dbReference type="EMBL" id="AJGV01000213">
    <property type="protein sequence ID" value="EJJ02662.1"/>
    <property type="molecule type" value="Genomic_DNA"/>
</dbReference>
<dbReference type="HOGENOM" id="CLU_2496448_0_0_11"/>
<organism evidence="1">
    <name type="scientific">Streptomyces auratus AGR0001</name>
    <dbReference type="NCBI Taxonomy" id="1160718"/>
    <lineage>
        <taxon>Bacteria</taxon>
        <taxon>Bacillati</taxon>
        <taxon>Actinomycetota</taxon>
        <taxon>Actinomycetes</taxon>
        <taxon>Kitasatosporales</taxon>
        <taxon>Streptomycetaceae</taxon>
        <taxon>Streptomyces</taxon>
    </lineage>
</organism>
<dbReference type="EMBL" id="CP072931">
    <property type="protein sequence ID" value="QTZ95803.1"/>
    <property type="molecule type" value="Genomic_DNA"/>
</dbReference>
<dbReference type="OrthoDB" id="3699147at2"/>
<dbReference type="PATRIC" id="fig|1160718.3.peg.6623"/>
<reference evidence="2" key="2">
    <citation type="submission" date="2021-04" db="EMBL/GenBank/DDBJ databases">
        <authorList>
            <person name="Wen M.-L."/>
            <person name="Han X.-L."/>
            <person name="Xiong J."/>
        </authorList>
    </citation>
    <scope>NUCLEOTIDE SEQUENCE</scope>
    <source>
        <strain evidence="2">AGR0001</strain>
    </source>
</reference>
<evidence type="ECO:0000313" key="1">
    <source>
        <dbReference type="EMBL" id="EJJ02662.1"/>
    </source>
</evidence>
<evidence type="ECO:0000313" key="2">
    <source>
        <dbReference type="EMBL" id="QTZ95803.1"/>
    </source>
</evidence>
<evidence type="ECO:0000313" key="3">
    <source>
        <dbReference type="Proteomes" id="UP000009036"/>
    </source>
</evidence>
<sequence length="86" mass="9606">MIGTLFCIEIDQPWFRCEFALAEGWGKVGDLFAAQAAATDSGDQEALMHAIGAVRNLELNLHPQEGDEIIKPIMIQIRGDRANFRY</sequence>
<proteinExistence type="predicted"/>
<protein>
    <submittedName>
        <fullName evidence="1">Uncharacterized protein</fullName>
    </submittedName>
</protein>
<accession>J1RVV0</accession>
<dbReference type="RefSeq" id="WP_006608053.1">
    <property type="nucleotide sequence ID" value="NZ_CP072931.1"/>
</dbReference>
<name>J1RVV0_9ACTN</name>
<gene>
    <name evidence="2" type="ORF">SU9_033755</name>
    <name evidence="1" type="ORF">SU9_32753</name>
</gene>
<dbReference type="KEGG" id="sauh:SU9_033755"/>
<keyword evidence="3" id="KW-1185">Reference proteome</keyword>